<dbReference type="EMBL" id="CP033065">
    <property type="protein sequence ID" value="AYM87468.1"/>
    <property type="molecule type" value="Genomic_DNA"/>
</dbReference>
<dbReference type="AlphaFoldDB" id="A0AAD0TZV7"/>
<proteinExistence type="predicted"/>
<evidence type="ECO:0000313" key="6">
    <source>
        <dbReference type="Proteomes" id="UP000279995"/>
    </source>
</evidence>
<feature type="domain" description="EF-hand" evidence="2">
    <location>
        <begin position="18"/>
        <end position="53"/>
    </location>
</feature>
<dbReference type="InterPro" id="IPR018247">
    <property type="entry name" value="EF_Hand_1_Ca_BS"/>
</dbReference>
<accession>A0AAD0TZV7</accession>
<dbReference type="EMBL" id="LVCM01000003">
    <property type="protein sequence ID" value="KYL35396.1"/>
    <property type="molecule type" value="Genomic_DNA"/>
</dbReference>
<dbReference type="RefSeq" id="WP_024033183.1">
    <property type="nucleotide sequence ID" value="NZ_AZIO01000119.1"/>
</dbReference>
<sequence>MKCVFFSVIAITMISFNAVALDVKQRFDHLDANKSGFLTEDELEPQPQLLSTFTRWDKNQDKQISLLEFKDYLTNNLY</sequence>
<organism evidence="3 6">
    <name type="scientific">Pseudoalteromonas agarivorans</name>
    <dbReference type="NCBI Taxonomy" id="176102"/>
    <lineage>
        <taxon>Bacteria</taxon>
        <taxon>Pseudomonadati</taxon>
        <taxon>Pseudomonadota</taxon>
        <taxon>Gammaproteobacteria</taxon>
        <taxon>Alteromonadales</taxon>
        <taxon>Pseudoalteromonadaceae</taxon>
        <taxon>Pseudoalteromonas</taxon>
    </lineage>
</organism>
<protein>
    <submittedName>
        <fullName evidence="4">Calcium dependent protein</fullName>
    </submittedName>
    <submittedName>
        <fullName evidence="3">EF-hand domain-containing protein</fullName>
    </submittedName>
</protein>
<feature type="chain" id="PRO_5041965570" evidence="1">
    <location>
        <begin position="21"/>
        <end position="78"/>
    </location>
</feature>
<keyword evidence="1" id="KW-0732">Signal</keyword>
<reference evidence="4 5" key="1">
    <citation type="submission" date="2016-03" db="EMBL/GenBank/DDBJ databases">
        <authorList>
            <person name="Zhang H."/>
            <person name="Liu R."/>
            <person name="Wang M."/>
            <person name="Wang H."/>
            <person name="Wang L."/>
            <person name="Song L."/>
        </authorList>
    </citation>
    <scope>NUCLEOTIDE SEQUENCE [LARGE SCALE GENOMIC DNA]</scope>
    <source>
        <strain evidence="4 5">DSM 16098</strain>
    </source>
</reference>
<dbReference type="InterPro" id="IPR002048">
    <property type="entry name" value="EF_hand_dom"/>
</dbReference>
<reference evidence="3 6" key="2">
    <citation type="submission" date="2018-10" db="EMBL/GenBank/DDBJ databases">
        <title>Complete Genome Sequence and Transcriptomic Profiles of a Marine Bacterium, Pseudoalteromonas agarivorans Hao 2018.</title>
        <authorList>
            <person name="Hao L."/>
        </authorList>
    </citation>
    <scope>NUCLEOTIDE SEQUENCE [LARGE SCALE GENOMIC DNA]</scope>
    <source>
        <strain evidence="3 6">Hao 2018</strain>
    </source>
</reference>
<evidence type="ECO:0000259" key="2">
    <source>
        <dbReference type="PROSITE" id="PS50222"/>
    </source>
</evidence>
<dbReference type="Proteomes" id="UP000075621">
    <property type="component" value="Unassembled WGS sequence"/>
</dbReference>
<dbReference type="PROSITE" id="PS50222">
    <property type="entry name" value="EF_HAND_2"/>
    <property type="match status" value="1"/>
</dbReference>
<dbReference type="Gene3D" id="1.10.238.10">
    <property type="entry name" value="EF-hand"/>
    <property type="match status" value="1"/>
</dbReference>
<dbReference type="Proteomes" id="UP000279995">
    <property type="component" value="Chromosome I"/>
</dbReference>
<feature type="signal peptide" evidence="1">
    <location>
        <begin position="1"/>
        <end position="20"/>
    </location>
</feature>
<evidence type="ECO:0000313" key="3">
    <source>
        <dbReference type="EMBL" id="AYM87468.1"/>
    </source>
</evidence>
<evidence type="ECO:0000313" key="5">
    <source>
        <dbReference type="Proteomes" id="UP000075621"/>
    </source>
</evidence>
<gene>
    <name evidence="4" type="ORF">A2I98_07640</name>
    <name evidence="3" type="ORF">D9T18_12635</name>
</gene>
<name>A0AAD0TZV7_9GAMM</name>
<dbReference type="SUPFAM" id="SSF47473">
    <property type="entry name" value="EF-hand"/>
    <property type="match status" value="1"/>
</dbReference>
<dbReference type="InterPro" id="IPR011992">
    <property type="entry name" value="EF-hand-dom_pair"/>
</dbReference>
<dbReference type="GO" id="GO:0005509">
    <property type="term" value="F:calcium ion binding"/>
    <property type="evidence" value="ECO:0007669"/>
    <property type="project" value="InterPro"/>
</dbReference>
<evidence type="ECO:0000256" key="1">
    <source>
        <dbReference type="SAM" id="SignalP"/>
    </source>
</evidence>
<evidence type="ECO:0000313" key="4">
    <source>
        <dbReference type="EMBL" id="KYL35396.1"/>
    </source>
</evidence>
<dbReference type="PROSITE" id="PS00018">
    <property type="entry name" value="EF_HAND_1"/>
    <property type="match status" value="2"/>
</dbReference>